<accession>A0A8S5UX19</accession>
<sequence length="59" mass="6929">MKNYTPTTFNYTCGDSNYTNYTFSRVNYTSFLVNSLKIKHSFKCSWCSCCFCEKCGYNI</sequence>
<evidence type="ECO:0000313" key="1">
    <source>
        <dbReference type="EMBL" id="DAF98910.1"/>
    </source>
</evidence>
<dbReference type="EMBL" id="BK016157">
    <property type="protein sequence ID" value="DAF98910.1"/>
    <property type="molecule type" value="Genomic_DNA"/>
</dbReference>
<protein>
    <submittedName>
        <fullName evidence="1">Uncharacterized protein</fullName>
    </submittedName>
</protein>
<organism evidence="1">
    <name type="scientific">Siphoviridae sp. ctzO58</name>
    <dbReference type="NCBI Taxonomy" id="2825748"/>
    <lineage>
        <taxon>Viruses</taxon>
        <taxon>Duplodnaviria</taxon>
        <taxon>Heunggongvirae</taxon>
        <taxon>Uroviricota</taxon>
        <taxon>Caudoviricetes</taxon>
    </lineage>
</organism>
<name>A0A8S5UX19_9CAUD</name>
<proteinExistence type="predicted"/>
<reference evidence="1" key="1">
    <citation type="journal article" date="2021" name="Proc. Natl. Acad. Sci. U.S.A.">
        <title>A Catalog of Tens of Thousands of Viruses from Human Metagenomes Reveals Hidden Associations with Chronic Diseases.</title>
        <authorList>
            <person name="Tisza M.J."/>
            <person name="Buck C.B."/>
        </authorList>
    </citation>
    <scope>NUCLEOTIDE SEQUENCE</scope>
    <source>
        <strain evidence="1">CtzO58</strain>
    </source>
</reference>